<reference evidence="3 4" key="1">
    <citation type="submission" date="2020-03" db="EMBL/GenBank/DDBJ databases">
        <title>Genomic Encyclopedia of Type Strains, Phase IV (KMG-IV): sequencing the most valuable type-strain genomes for metagenomic binning, comparative biology and taxonomic classification.</title>
        <authorList>
            <person name="Goeker M."/>
        </authorList>
    </citation>
    <scope>NUCLEOTIDE SEQUENCE [LARGE SCALE GENOMIC DNA]</scope>
    <source>
        <strain evidence="3 4">DSM 19867</strain>
    </source>
</reference>
<evidence type="ECO:0008006" key="5">
    <source>
        <dbReference type="Google" id="ProtNLM"/>
    </source>
</evidence>
<keyword evidence="2" id="KW-0812">Transmembrane</keyword>
<comment type="caution">
    <text evidence="3">The sequence shown here is derived from an EMBL/GenBank/DDBJ whole genome shotgun (WGS) entry which is preliminary data.</text>
</comment>
<dbReference type="Proteomes" id="UP000570514">
    <property type="component" value="Unassembled WGS sequence"/>
</dbReference>
<keyword evidence="4" id="KW-1185">Reference proteome</keyword>
<dbReference type="PROSITE" id="PS51257">
    <property type="entry name" value="PROKAR_LIPOPROTEIN"/>
    <property type="match status" value="1"/>
</dbReference>
<name>A0A846MWG1_9PROT</name>
<accession>A0A846MWG1</accession>
<feature type="region of interest" description="Disordered" evidence="1">
    <location>
        <begin position="86"/>
        <end position="112"/>
    </location>
</feature>
<gene>
    <name evidence="3" type="ORF">FHS83_001001</name>
</gene>
<evidence type="ECO:0000313" key="3">
    <source>
        <dbReference type="EMBL" id="NIK87683.1"/>
    </source>
</evidence>
<evidence type="ECO:0000256" key="1">
    <source>
        <dbReference type="SAM" id="MobiDB-lite"/>
    </source>
</evidence>
<proteinExistence type="predicted"/>
<dbReference type="EMBL" id="JAASRM010000001">
    <property type="protein sequence ID" value="NIK87683.1"/>
    <property type="molecule type" value="Genomic_DNA"/>
</dbReference>
<dbReference type="AlphaFoldDB" id="A0A846MWG1"/>
<protein>
    <recommendedName>
        <fullName evidence="5">Lipoprotein</fullName>
    </recommendedName>
</protein>
<dbReference type="RefSeq" id="WP_167081516.1">
    <property type="nucleotide sequence ID" value="NZ_BAAADC010000001.1"/>
</dbReference>
<keyword evidence="2" id="KW-1133">Transmembrane helix</keyword>
<evidence type="ECO:0000256" key="2">
    <source>
        <dbReference type="SAM" id="Phobius"/>
    </source>
</evidence>
<feature type="compositionally biased region" description="Low complexity" evidence="1">
    <location>
        <begin position="86"/>
        <end position="98"/>
    </location>
</feature>
<keyword evidence="2" id="KW-0472">Membrane</keyword>
<feature type="transmembrane region" description="Helical" evidence="2">
    <location>
        <begin position="6"/>
        <end position="26"/>
    </location>
</feature>
<organism evidence="3 4">
    <name type="scientific">Rhizomicrobium palustre</name>
    <dbReference type="NCBI Taxonomy" id="189966"/>
    <lineage>
        <taxon>Bacteria</taxon>
        <taxon>Pseudomonadati</taxon>
        <taxon>Pseudomonadota</taxon>
        <taxon>Alphaproteobacteria</taxon>
        <taxon>Micropepsales</taxon>
        <taxon>Micropepsaceae</taxon>
        <taxon>Rhizomicrobium</taxon>
    </lineage>
</organism>
<evidence type="ECO:0000313" key="4">
    <source>
        <dbReference type="Proteomes" id="UP000570514"/>
    </source>
</evidence>
<sequence>MLTRRFLKTALVIFAAGSLAGCGILMPTAKDRAAKKTPGFKSGYSDGCASASLQGTNHRAEQVRDESLYKTDAHYRSGWASGFTNCRNNNVNPRNQPNAGPIPDNSPGGHPY</sequence>